<evidence type="ECO:0000256" key="1">
    <source>
        <dbReference type="SAM" id="Coils"/>
    </source>
</evidence>
<proteinExistence type="predicted"/>
<evidence type="ECO:0000313" key="2">
    <source>
        <dbReference type="EMBL" id="MCA9729886.1"/>
    </source>
</evidence>
<keyword evidence="1" id="KW-0175">Coiled coil</keyword>
<evidence type="ECO:0008006" key="4">
    <source>
        <dbReference type="Google" id="ProtNLM"/>
    </source>
</evidence>
<organism evidence="2 3">
    <name type="scientific">Eiseniibacteriota bacterium</name>
    <dbReference type="NCBI Taxonomy" id="2212470"/>
    <lineage>
        <taxon>Bacteria</taxon>
        <taxon>Candidatus Eiseniibacteriota</taxon>
    </lineage>
</organism>
<sequence>MTRSLTLCALSVGIVLFGAGCQKPPTEDIDAAKTALEQAKNSEAREYAPDALERVNKQYAALEQELKTQEEKMAFRRKYDQAKTLAASVQTQAQAAQAEGTKAKDAMRVQVETALRDANMKLEQVKAALAAAPTGKGTAADLKMMQQDVADMETNLASVQQLYDQGQYRPAMNKVQSLMASMNDTQNAIEMATTMQAKARTGH</sequence>
<evidence type="ECO:0000313" key="3">
    <source>
        <dbReference type="Proteomes" id="UP000697710"/>
    </source>
</evidence>
<dbReference type="Proteomes" id="UP000697710">
    <property type="component" value="Unassembled WGS sequence"/>
</dbReference>
<dbReference type="EMBL" id="JAGQHR010000884">
    <property type="protein sequence ID" value="MCA9729886.1"/>
    <property type="molecule type" value="Genomic_DNA"/>
</dbReference>
<gene>
    <name evidence="2" type="ORF">KC729_19540</name>
</gene>
<accession>A0A956M2B6</accession>
<feature type="coiled-coil region" evidence="1">
    <location>
        <begin position="52"/>
        <end position="162"/>
    </location>
</feature>
<reference evidence="2" key="2">
    <citation type="journal article" date="2021" name="Microbiome">
        <title>Successional dynamics and alternative stable states in a saline activated sludge microbial community over 9 years.</title>
        <authorList>
            <person name="Wang Y."/>
            <person name="Ye J."/>
            <person name="Ju F."/>
            <person name="Liu L."/>
            <person name="Boyd J.A."/>
            <person name="Deng Y."/>
            <person name="Parks D.H."/>
            <person name="Jiang X."/>
            <person name="Yin X."/>
            <person name="Woodcroft B.J."/>
            <person name="Tyson G.W."/>
            <person name="Hugenholtz P."/>
            <person name="Polz M.F."/>
            <person name="Zhang T."/>
        </authorList>
    </citation>
    <scope>NUCLEOTIDE SEQUENCE</scope>
    <source>
        <strain evidence="2">HKST-UBA01</strain>
    </source>
</reference>
<protein>
    <recommendedName>
        <fullName evidence="4">DUF4398 domain-containing protein</fullName>
    </recommendedName>
</protein>
<dbReference type="AlphaFoldDB" id="A0A956M2B6"/>
<dbReference type="PROSITE" id="PS51257">
    <property type="entry name" value="PROKAR_LIPOPROTEIN"/>
    <property type="match status" value="1"/>
</dbReference>
<comment type="caution">
    <text evidence="2">The sequence shown here is derived from an EMBL/GenBank/DDBJ whole genome shotgun (WGS) entry which is preliminary data.</text>
</comment>
<name>A0A956M2B6_UNCEI</name>
<reference evidence="2" key="1">
    <citation type="submission" date="2020-04" db="EMBL/GenBank/DDBJ databases">
        <authorList>
            <person name="Zhang T."/>
        </authorList>
    </citation>
    <scope>NUCLEOTIDE SEQUENCE</scope>
    <source>
        <strain evidence="2">HKST-UBA01</strain>
    </source>
</reference>